<feature type="compositionally biased region" description="Polar residues" evidence="1">
    <location>
        <begin position="20"/>
        <end position="37"/>
    </location>
</feature>
<keyword evidence="3" id="KW-1185">Reference proteome</keyword>
<evidence type="ECO:0000313" key="2">
    <source>
        <dbReference type="EMBL" id="EWC60965.1"/>
    </source>
</evidence>
<reference evidence="2 3" key="1">
    <citation type="journal article" date="2014" name="Genome Announc.">
        <title>Draft Genome Sequence of the Antitrypanosomally Active Sponge-Associated Bacterium Actinokineospora sp. Strain EG49.</title>
        <authorList>
            <person name="Harjes J."/>
            <person name="Ryu T."/>
            <person name="Abdelmohsen U.R."/>
            <person name="Moitinho-Silva L."/>
            <person name="Horn H."/>
            <person name="Ravasi T."/>
            <person name="Hentschel U."/>
        </authorList>
    </citation>
    <scope>NUCLEOTIDE SEQUENCE [LARGE SCALE GENOMIC DNA]</scope>
    <source>
        <strain evidence="2 3">EG49</strain>
    </source>
</reference>
<dbReference type="EMBL" id="AYXG01000137">
    <property type="protein sequence ID" value="EWC60965.1"/>
    <property type="molecule type" value="Genomic_DNA"/>
</dbReference>
<gene>
    <name evidence="2" type="ORF">UO65_3749</name>
</gene>
<sequence length="37" mass="3859">MFTKAEGAATVKPEALKTAAEQQKPSNTNGTPARTGR</sequence>
<dbReference type="AlphaFoldDB" id="W7IJD5"/>
<protein>
    <submittedName>
        <fullName evidence="2">Uncharacterized protein</fullName>
    </submittedName>
</protein>
<proteinExistence type="predicted"/>
<organism evidence="2 3">
    <name type="scientific">Actinokineospora spheciospongiae</name>
    <dbReference type="NCBI Taxonomy" id="909613"/>
    <lineage>
        <taxon>Bacteria</taxon>
        <taxon>Bacillati</taxon>
        <taxon>Actinomycetota</taxon>
        <taxon>Actinomycetes</taxon>
        <taxon>Pseudonocardiales</taxon>
        <taxon>Pseudonocardiaceae</taxon>
        <taxon>Actinokineospora</taxon>
    </lineage>
</organism>
<name>W7IJD5_9PSEU</name>
<evidence type="ECO:0000313" key="3">
    <source>
        <dbReference type="Proteomes" id="UP000019277"/>
    </source>
</evidence>
<feature type="region of interest" description="Disordered" evidence="1">
    <location>
        <begin position="1"/>
        <end position="37"/>
    </location>
</feature>
<evidence type="ECO:0000256" key="1">
    <source>
        <dbReference type="SAM" id="MobiDB-lite"/>
    </source>
</evidence>
<accession>W7IJD5</accession>
<dbReference type="Proteomes" id="UP000019277">
    <property type="component" value="Unassembled WGS sequence"/>
</dbReference>
<comment type="caution">
    <text evidence="2">The sequence shown here is derived from an EMBL/GenBank/DDBJ whole genome shotgun (WGS) entry which is preliminary data.</text>
</comment>